<feature type="compositionally biased region" description="Basic and acidic residues" evidence="1">
    <location>
        <begin position="827"/>
        <end position="838"/>
    </location>
</feature>
<proteinExistence type="predicted"/>
<evidence type="ECO:0000256" key="1">
    <source>
        <dbReference type="SAM" id="MobiDB-lite"/>
    </source>
</evidence>
<dbReference type="InterPro" id="IPR016024">
    <property type="entry name" value="ARM-type_fold"/>
</dbReference>
<feature type="region of interest" description="Disordered" evidence="1">
    <location>
        <begin position="1147"/>
        <end position="1200"/>
    </location>
</feature>
<feature type="compositionally biased region" description="Basic and acidic residues" evidence="1">
    <location>
        <begin position="954"/>
        <end position="964"/>
    </location>
</feature>
<feature type="compositionally biased region" description="Gly residues" evidence="1">
    <location>
        <begin position="925"/>
        <end position="941"/>
    </location>
</feature>
<dbReference type="InterPro" id="IPR004155">
    <property type="entry name" value="PBS_lyase_HEAT"/>
</dbReference>
<evidence type="ECO:0000313" key="3">
    <source>
        <dbReference type="Proteomes" id="UP001596972"/>
    </source>
</evidence>
<feature type="region of interest" description="Disordered" evidence="1">
    <location>
        <begin position="805"/>
        <end position="879"/>
    </location>
</feature>
<feature type="region of interest" description="Disordered" evidence="1">
    <location>
        <begin position="907"/>
        <end position="1015"/>
    </location>
</feature>
<comment type="caution">
    <text evidence="2">The sequence shown here is derived from an EMBL/GenBank/DDBJ whole genome shotgun (WGS) entry which is preliminary data.</text>
</comment>
<feature type="compositionally biased region" description="Basic and acidic residues" evidence="1">
    <location>
        <begin position="1160"/>
        <end position="1169"/>
    </location>
</feature>
<dbReference type="SUPFAM" id="SSF48371">
    <property type="entry name" value="ARM repeat"/>
    <property type="match status" value="1"/>
</dbReference>
<gene>
    <name evidence="2" type="ORF">ACFQ11_33610</name>
</gene>
<dbReference type="Pfam" id="PF13646">
    <property type="entry name" value="HEAT_2"/>
    <property type="match status" value="1"/>
</dbReference>
<evidence type="ECO:0000313" key="2">
    <source>
        <dbReference type="EMBL" id="MFD0905354.1"/>
    </source>
</evidence>
<protein>
    <submittedName>
        <fullName evidence="2">HEAT repeat domain-containing protein</fullName>
    </submittedName>
</protein>
<dbReference type="InterPro" id="IPR011989">
    <property type="entry name" value="ARM-like"/>
</dbReference>
<feature type="non-terminal residue" evidence="2">
    <location>
        <position position="1339"/>
    </location>
</feature>
<dbReference type="EMBL" id="JBHTJA010000130">
    <property type="protein sequence ID" value="MFD0905354.1"/>
    <property type="molecule type" value="Genomic_DNA"/>
</dbReference>
<dbReference type="RefSeq" id="WP_378306209.1">
    <property type="nucleotide sequence ID" value="NZ_JBHTJA010000130.1"/>
</dbReference>
<feature type="compositionally biased region" description="Basic and acidic residues" evidence="1">
    <location>
        <begin position="861"/>
        <end position="870"/>
    </location>
</feature>
<keyword evidence="3" id="KW-1185">Reference proteome</keyword>
<feature type="region of interest" description="Disordered" evidence="1">
    <location>
        <begin position="1316"/>
        <end position="1339"/>
    </location>
</feature>
<dbReference type="Gene3D" id="1.25.10.10">
    <property type="entry name" value="Leucine-rich Repeat Variant"/>
    <property type="match status" value="1"/>
</dbReference>
<dbReference type="SMART" id="SM00567">
    <property type="entry name" value="EZ_HEAT"/>
    <property type="match status" value="5"/>
</dbReference>
<feature type="compositionally biased region" description="Low complexity" evidence="1">
    <location>
        <begin position="1147"/>
        <end position="1159"/>
    </location>
</feature>
<feature type="compositionally biased region" description="Basic and acidic residues" evidence="1">
    <location>
        <begin position="1325"/>
        <end position="1339"/>
    </location>
</feature>
<name>A0ABW3F3N6_9ACTN</name>
<accession>A0ABW3F3N6</accession>
<organism evidence="2 3">
    <name type="scientific">Actinomadura sediminis</name>
    <dbReference type="NCBI Taxonomy" id="1038904"/>
    <lineage>
        <taxon>Bacteria</taxon>
        <taxon>Bacillati</taxon>
        <taxon>Actinomycetota</taxon>
        <taxon>Actinomycetes</taxon>
        <taxon>Streptosporangiales</taxon>
        <taxon>Thermomonosporaceae</taxon>
        <taxon>Actinomadura</taxon>
    </lineage>
</organism>
<feature type="compositionally biased region" description="Low complexity" evidence="1">
    <location>
        <begin position="914"/>
        <end position="924"/>
    </location>
</feature>
<sequence>MIAARPAAIRDEPAGEPLYQAVHGLAAATVADPGLLARELAARPDPVLRAEAFRLAREALHAGLLPPAAARALVAELAADVPAALRELAEPWAVLEPLPHGRVLRYLETGPDDTAVEVAARHGHRDIVRDVAADPARPPRVRRRALELLGDLSARDDVPDLLALAGTDPPLLAGPALACLTALHRRGRFPRDRDVPSVVRLALTDHRVAAEDVAIVLYTERRAALRELTAADDDAARRLDLLVALAAQGAPGLDAGGAVTALARRAADPVPYLRALRDLRHVPAEETVLDLLPAAPAAALDALEAVGGARTADALWTGLGLDGGEIVRHLRPHRHRALEILWHLTADPARRRAILDRLDPRDLPRRVADDLGGPDPRELAVLAANPDPGDPVDALCRLARNGDATSLPAIADLLLRVVSDLAATWGEGPEPAVPPGVVDAIRGLGGRLYRRGAVRPRCLLDAADEREAGHELVTDLALDLLDRPDLTSAEQSILLDLPCAGLRPVRARVHRLLRHRDPHVRKKAIRVLAGRDARALSASLIPLTRAEDPRTVRHALLALAEAHATWAAPAIAACLDHPNMNVKKTAAGALSAVPSPQAVPALLSWLARHDNPGFRDALIEALRATLRDAFAATVRAAAEGTDDARARARLLSALANTPGHPAAWLAEHGWAPEVARRAVTARATDTSGLRAMLPHWLDLAASGDPGASVLRFVLALCTSPWTDAELACLARSAGLLVDALPNLDGRDRTRLLDVLGAVIPRTGPAGRRALAARLHALPPGRDAFVLLHRCGDSPTRDELRRALAAARHTENPAEAETAILRATFARPSREPRRDERARPPSTASEAARTSPGVHPAAPARAGREPREGHDAGTAPAGAALGAPAELVARLREAVRSAADDRRLHAAAGRGDPLASAVSDAPGGSASPGGAGPDEPGGSGGRRGTEGRAATSAKTRADGPADEPVRGGAAAASPGPHVREHGSPKRLAVVDPGNPAADHATGPADRSAGSDGRGRRSSREWLGALIEVFPAAAPEAREELLGWMLELQPLGVPAWTIGEEARRTAGERGPRPDDLDQPWSAALHERLLRMLGDGTAEQRATAGRLLLERPEPGARLPVLRAYLDGRLDIEVTPPLARTLLHLPRPAAAPGAVRGAAGEPATRAEGRDAPRRSPAGRAAERRRPGTPGLDGAAPVKSGAGAACSPGSIRAAGGAFAGRFVRLAGRLGADEIGGFVPLLVEAWEHGDPGVRAGAREALRRAPADLVAEAIADRVEAGDRGMLDLVAGRPLLRTPALARAADRLRAEGRDGLAGSLVLVDGPLRPPGAARRDAETRAELRERR</sequence>
<dbReference type="Proteomes" id="UP001596972">
    <property type="component" value="Unassembled WGS sequence"/>
</dbReference>
<reference evidence="3" key="1">
    <citation type="journal article" date="2019" name="Int. J. Syst. Evol. Microbiol.">
        <title>The Global Catalogue of Microorganisms (GCM) 10K type strain sequencing project: providing services to taxonomists for standard genome sequencing and annotation.</title>
        <authorList>
            <consortium name="The Broad Institute Genomics Platform"/>
            <consortium name="The Broad Institute Genome Sequencing Center for Infectious Disease"/>
            <person name="Wu L."/>
            <person name="Ma J."/>
        </authorList>
    </citation>
    <scope>NUCLEOTIDE SEQUENCE [LARGE SCALE GENOMIC DNA]</scope>
    <source>
        <strain evidence="3">JCM 31202</strain>
    </source>
</reference>